<proteinExistence type="predicted"/>
<evidence type="ECO:0000313" key="3">
    <source>
        <dbReference type="Proteomes" id="UP000197535"/>
    </source>
</evidence>
<accession>A0A254TGK5</accession>
<evidence type="ECO:0000256" key="1">
    <source>
        <dbReference type="SAM" id="Phobius"/>
    </source>
</evidence>
<sequence length="124" mass="13461">MPMRHEHSLDKQRGIVLLEGMIAILIFSFGILGIVGLQAASIRHTTDAKYRVDASFLANQSIGMIWADRTNLASHVVTNEVISSLPNGKRTITVAGTQVTVTITWQVPGESVVRSYSTIAQING</sequence>
<reference evidence="2 3" key="1">
    <citation type="submission" date="2016-02" db="EMBL/GenBank/DDBJ databases">
        <authorList>
            <person name="Wen L."/>
            <person name="He K."/>
            <person name="Yang H."/>
        </authorList>
    </citation>
    <scope>NUCLEOTIDE SEQUENCE [LARGE SCALE GENOMIC DNA]</scope>
    <source>
        <strain evidence="2 3">TSA40</strain>
    </source>
</reference>
<gene>
    <name evidence="2" type="ORF">AYR66_21880</name>
</gene>
<protein>
    <recommendedName>
        <fullName evidence="4">Type IV pilus modification protein PilV</fullName>
    </recommendedName>
</protein>
<feature type="transmembrane region" description="Helical" evidence="1">
    <location>
        <begin position="20"/>
        <end position="42"/>
    </location>
</feature>
<comment type="caution">
    <text evidence="2">The sequence shown here is derived from an EMBL/GenBank/DDBJ whole genome shotgun (WGS) entry which is preliminary data.</text>
</comment>
<evidence type="ECO:0008006" key="4">
    <source>
        <dbReference type="Google" id="ProtNLM"/>
    </source>
</evidence>
<keyword evidence="1" id="KW-0812">Transmembrane</keyword>
<name>A0A254TGK5_9BURK</name>
<dbReference type="AlphaFoldDB" id="A0A254TGK5"/>
<evidence type="ECO:0000313" key="2">
    <source>
        <dbReference type="EMBL" id="OWW21744.1"/>
    </source>
</evidence>
<keyword evidence="1" id="KW-0472">Membrane</keyword>
<dbReference type="Proteomes" id="UP000197535">
    <property type="component" value="Unassembled WGS sequence"/>
</dbReference>
<dbReference type="EMBL" id="LSTO01000001">
    <property type="protein sequence ID" value="OWW21744.1"/>
    <property type="molecule type" value="Genomic_DNA"/>
</dbReference>
<keyword evidence="1" id="KW-1133">Transmembrane helix</keyword>
<organism evidence="2 3">
    <name type="scientific">Noviherbaspirillum denitrificans</name>
    <dbReference type="NCBI Taxonomy" id="1968433"/>
    <lineage>
        <taxon>Bacteria</taxon>
        <taxon>Pseudomonadati</taxon>
        <taxon>Pseudomonadota</taxon>
        <taxon>Betaproteobacteria</taxon>
        <taxon>Burkholderiales</taxon>
        <taxon>Oxalobacteraceae</taxon>
        <taxon>Noviherbaspirillum</taxon>
    </lineage>
</organism>
<keyword evidence="3" id="KW-1185">Reference proteome</keyword>